<keyword evidence="3" id="KW-1185">Reference proteome</keyword>
<evidence type="ECO:0000256" key="1">
    <source>
        <dbReference type="SAM" id="MobiDB-lite"/>
    </source>
</evidence>
<feature type="compositionally biased region" description="Basic and acidic residues" evidence="1">
    <location>
        <begin position="1"/>
        <end position="13"/>
    </location>
</feature>
<dbReference type="EMBL" id="OU015569">
    <property type="protein sequence ID" value="CAG5094686.1"/>
    <property type="molecule type" value="Genomic_DNA"/>
</dbReference>
<reference evidence="2 3" key="1">
    <citation type="submission" date="2021-04" db="EMBL/GenBank/DDBJ databases">
        <authorList>
            <person name="Bliznina A."/>
        </authorList>
    </citation>
    <scope>NUCLEOTIDE SEQUENCE [LARGE SCALE GENOMIC DNA]</scope>
</reference>
<sequence length="311" mass="36671">MMNFSTEDHDRGRKREKRKTQHEETYMTDLEGILTDGGEFSSQKRLKISQSFKKTQNEQKSPSGIPSRSPPSRLIQGAPRQSQKKTSKSGFLLEKYLSPEAIIVCRKCAKRVDPRQDIAKTVDILEREFTVSNCTKVLCRTCSERAQSKRESCMRHCFVEKCERHPLIEFFIPLYCDWKTVYQPRKCQLQSSTVVTKQIERERENVKFSYQNLQRDSRKTQQEIHLHQKIQNELMAKERMFSENLEKAFKDNNVVEQRIAQSNRYIQTSSELSKQSDMVQERSNYLTKKLKEATNFKMSLLERIKSMNINF</sequence>
<name>A0ABN7S7V1_OIKDI</name>
<accession>A0ABN7S7V1</accession>
<organism evidence="2 3">
    <name type="scientific">Oikopleura dioica</name>
    <name type="common">Tunicate</name>
    <dbReference type="NCBI Taxonomy" id="34765"/>
    <lineage>
        <taxon>Eukaryota</taxon>
        <taxon>Metazoa</taxon>
        <taxon>Chordata</taxon>
        <taxon>Tunicata</taxon>
        <taxon>Appendicularia</taxon>
        <taxon>Copelata</taxon>
        <taxon>Oikopleuridae</taxon>
        <taxon>Oikopleura</taxon>
    </lineage>
</organism>
<gene>
    <name evidence="2" type="ORF">OKIOD_LOCUS5336</name>
</gene>
<evidence type="ECO:0000313" key="2">
    <source>
        <dbReference type="EMBL" id="CAG5094686.1"/>
    </source>
</evidence>
<feature type="compositionally biased region" description="Low complexity" evidence="1">
    <location>
        <begin position="61"/>
        <end position="73"/>
    </location>
</feature>
<evidence type="ECO:0000313" key="3">
    <source>
        <dbReference type="Proteomes" id="UP001158576"/>
    </source>
</evidence>
<feature type="compositionally biased region" description="Polar residues" evidence="1">
    <location>
        <begin position="40"/>
        <end position="60"/>
    </location>
</feature>
<protein>
    <submittedName>
        <fullName evidence="2">Oidioi.mRNA.OKI2018_I69.XSR.g13778.t1.cds</fullName>
    </submittedName>
</protein>
<proteinExistence type="predicted"/>
<dbReference type="Proteomes" id="UP001158576">
    <property type="component" value="Chromosome XSR"/>
</dbReference>
<feature type="region of interest" description="Disordered" evidence="1">
    <location>
        <begin position="1"/>
        <end position="87"/>
    </location>
</feature>